<comment type="catalytic activity">
    <reaction evidence="5">
        <text>dTDP-beta-L-rhamnose + NADP(+) = dTDP-4-dehydro-beta-L-rhamnose + NADPH + H(+)</text>
        <dbReference type="Rhea" id="RHEA:21796"/>
        <dbReference type="ChEBI" id="CHEBI:15378"/>
        <dbReference type="ChEBI" id="CHEBI:57510"/>
        <dbReference type="ChEBI" id="CHEBI:57783"/>
        <dbReference type="ChEBI" id="CHEBI:58349"/>
        <dbReference type="ChEBI" id="CHEBI:62830"/>
        <dbReference type="EC" id="1.1.1.133"/>
    </reaction>
</comment>
<proteinExistence type="inferred from homology"/>
<evidence type="ECO:0000313" key="8">
    <source>
        <dbReference type="EMBL" id="HHJ52931.1"/>
    </source>
</evidence>
<comment type="similarity">
    <text evidence="2 6">Belongs to the dTDP-4-dehydrorhamnose reductase family.</text>
</comment>
<evidence type="ECO:0000259" key="7">
    <source>
        <dbReference type="Pfam" id="PF04321"/>
    </source>
</evidence>
<name>A0A7V5PPN2_CALAY</name>
<comment type="caution">
    <text evidence="8">The sequence shown here is derived from an EMBL/GenBank/DDBJ whole genome shotgun (WGS) entry which is preliminary data.</text>
</comment>
<dbReference type="GO" id="GO:0008831">
    <property type="term" value="F:dTDP-4-dehydrorhamnose reductase activity"/>
    <property type="evidence" value="ECO:0007669"/>
    <property type="project" value="UniProtKB-EC"/>
</dbReference>
<dbReference type="SUPFAM" id="SSF51735">
    <property type="entry name" value="NAD(P)-binding Rossmann-fold domains"/>
    <property type="match status" value="1"/>
</dbReference>
<evidence type="ECO:0000256" key="5">
    <source>
        <dbReference type="ARBA" id="ARBA00048200"/>
    </source>
</evidence>
<reference evidence="8" key="1">
    <citation type="journal article" date="2020" name="mSystems">
        <title>Genome- and Community-Level Interaction Insights into Carbon Utilization and Element Cycling Functions of Hydrothermarchaeota in Hydrothermal Sediment.</title>
        <authorList>
            <person name="Zhou Z."/>
            <person name="Liu Y."/>
            <person name="Xu W."/>
            <person name="Pan J."/>
            <person name="Luo Z.H."/>
            <person name="Li M."/>
        </authorList>
    </citation>
    <scope>NUCLEOTIDE SEQUENCE [LARGE SCALE GENOMIC DNA]</scope>
    <source>
        <strain evidence="8">HyVt-527</strain>
    </source>
</reference>
<dbReference type="InterPro" id="IPR005913">
    <property type="entry name" value="dTDP_dehydrorham_reduct"/>
</dbReference>
<comment type="function">
    <text evidence="6">Catalyzes the reduction of dTDP-6-deoxy-L-lyxo-4-hexulose to yield dTDP-L-rhamnose.</text>
</comment>
<comment type="pathway">
    <text evidence="1 6">Carbohydrate biosynthesis; dTDP-L-rhamnose biosynthesis.</text>
</comment>
<dbReference type="InterPro" id="IPR029903">
    <property type="entry name" value="RmlD-like-bd"/>
</dbReference>
<keyword evidence="6" id="KW-0521">NADP</keyword>
<dbReference type="GO" id="GO:0019305">
    <property type="term" value="P:dTDP-rhamnose biosynthetic process"/>
    <property type="evidence" value="ECO:0007669"/>
    <property type="project" value="UniProtKB-UniPathway"/>
</dbReference>
<feature type="domain" description="RmlD-like substrate binding" evidence="7">
    <location>
        <begin position="3"/>
        <end position="290"/>
    </location>
</feature>
<evidence type="ECO:0000256" key="4">
    <source>
        <dbReference type="ARBA" id="ARBA00017099"/>
    </source>
</evidence>
<evidence type="ECO:0000256" key="6">
    <source>
        <dbReference type="RuleBase" id="RU364082"/>
    </source>
</evidence>
<accession>A0A7V5PPN2</accession>
<gene>
    <name evidence="8" type="ORF">ENJ89_07030</name>
</gene>
<dbReference type="Pfam" id="PF04321">
    <property type="entry name" value="RmlD_sub_bind"/>
    <property type="match status" value="1"/>
</dbReference>
<dbReference type="AlphaFoldDB" id="A0A7V5PPN2"/>
<dbReference type="InterPro" id="IPR036291">
    <property type="entry name" value="NAD(P)-bd_dom_sf"/>
</dbReference>
<evidence type="ECO:0000256" key="3">
    <source>
        <dbReference type="ARBA" id="ARBA00012929"/>
    </source>
</evidence>
<dbReference type="Gene3D" id="3.40.50.720">
    <property type="entry name" value="NAD(P)-binding Rossmann-like Domain"/>
    <property type="match status" value="1"/>
</dbReference>
<dbReference type="UniPathway" id="UPA00124"/>
<dbReference type="CDD" id="cd05254">
    <property type="entry name" value="dTDP_HR_like_SDR_e"/>
    <property type="match status" value="1"/>
</dbReference>
<keyword evidence="6" id="KW-0560">Oxidoreductase</keyword>
<evidence type="ECO:0000256" key="2">
    <source>
        <dbReference type="ARBA" id="ARBA00010944"/>
    </source>
</evidence>
<dbReference type="Proteomes" id="UP000886124">
    <property type="component" value="Unassembled WGS sequence"/>
</dbReference>
<evidence type="ECO:0000256" key="1">
    <source>
        <dbReference type="ARBA" id="ARBA00004781"/>
    </source>
</evidence>
<dbReference type="PANTHER" id="PTHR10491:SF4">
    <property type="entry name" value="METHIONINE ADENOSYLTRANSFERASE 2 SUBUNIT BETA"/>
    <property type="match status" value="1"/>
</dbReference>
<dbReference type="PANTHER" id="PTHR10491">
    <property type="entry name" value="DTDP-4-DEHYDRORHAMNOSE REDUCTASE"/>
    <property type="match status" value="1"/>
</dbReference>
<dbReference type="EC" id="1.1.1.133" evidence="3 6"/>
<sequence length="297" mass="32621">MPRVLITGVNGFIGQYLLQYRPPDATVTGTLNPAGATAHSFHADCQTIPLDLTKPIAHQLTNLQADVVIHLAAISGLGDCQHHPELAQRVNHQATAELAAWCAQNQIRLIYASTDIVFGGRAAPYSEDDRPNPINVYGKTKWQGEQAVRETCPDAAIVRLPLVLGRGLGGRSNFVDWFLMHLNQNKTIKLFIDEIRTPVSVHDVAKALWQIALSDETGIFHLAGNEALNRWELGKLFCRALGQGEQLLSQTTLDTFTSYPRPKDVSLISTRTLNGSPVRLPSIREKTGEILGLANPR</sequence>
<organism evidence="8">
    <name type="scientific">Caldithrix abyssi</name>
    <dbReference type="NCBI Taxonomy" id="187145"/>
    <lineage>
        <taxon>Bacteria</taxon>
        <taxon>Pseudomonadati</taxon>
        <taxon>Calditrichota</taxon>
        <taxon>Calditrichia</taxon>
        <taxon>Calditrichales</taxon>
        <taxon>Calditrichaceae</taxon>
        <taxon>Caldithrix</taxon>
    </lineage>
</organism>
<dbReference type="EMBL" id="DROD01000468">
    <property type="protein sequence ID" value="HHJ52931.1"/>
    <property type="molecule type" value="Genomic_DNA"/>
</dbReference>
<protein>
    <recommendedName>
        <fullName evidence="4 6">dTDP-4-dehydrorhamnose reductase</fullName>
        <ecNumber evidence="3 6">1.1.1.133</ecNumber>
    </recommendedName>
</protein>